<reference evidence="2 3" key="1">
    <citation type="submission" date="2016-11" db="EMBL/GenBank/DDBJ databases">
        <authorList>
            <person name="Jaros S."/>
            <person name="Januszkiewicz K."/>
            <person name="Wedrychowicz H."/>
        </authorList>
    </citation>
    <scope>NUCLEOTIDE SEQUENCE [LARGE SCALE GENOMIC DNA]</scope>
    <source>
        <strain evidence="2 3">DSM 21425</strain>
    </source>
</reference>
<evidence type="ECO:0000313" key="3">
    <source>
        <dbReference type="Proteomes" id="UP000184225"/>
    </source>
</evidence>
<dbReference type="EMBL" id="FQYY01000009">
    <property type="protein sequence ID" value="SHJ14708.1"/>
    <property type="molecule type" value="Genomic_DNA"/>
</dbReference>
<feature type="transmembrane region" description="Helical" evidence="1">
    <location>
        <begin position="137"/>
        <end position="157"/>
    </location>
</feature>
<accession>A0A1M6GXJ7</accession>
<name>A0A1M6GXJ7_9FLAO</name>
<keyword evidence="1" id="KW-0812">Transmembrane</keyword>
<feature type="transmembrane region" description="Helical" evidence="1">
    <location>
        <begin position="12"/>
        <end position="28"/>
    </location>
</feature>
<dbReference type="RefSeq" id="WP_073152878.1">
    <property type="nucleotide sequence ID" value="NZ_FQYY01000009.1"/>
</dbReference>
<organism evidence="2 3">
    <name type="scientific">Mesonia phycicola</name>
    <dbReference type="NCBI Taxonomy" id="579105"/>
    <lineage>
        <taxon>Bacteria</taxon>
        <taxon>Pseudomonadati</taxon>
        <taxon>Bacteroidota</taxon>
        <taxon>Flavobacteriia</taxon>
        <taxon>Flavobacteriales</taxon>
        <taxon>Flavobacteriaceae</taxon>
        <taxon>Mesonia</taxon>
    </lineage>
</organism>
<feature type="transmembrane region" description="Helical" evidence="1">
    <location>
        <begin position="58"/>
        <end position="83"/>
    </location>
</feature>
<feature type="transmembrane region" description="Helical" evidence="1">
    <location>
        <begin position="195"/>
        <end position="217"/>
    </location>
</feature>
<gene>
    <name evidence="2" type="ORF">SAMN04488096_1097</name>
</gene>
<dbReference type="Pfam" id="PF14093">
    <property type="entry name" value="DUF4271"/>
    <property type="match status" value="1"/>
</dbReference>
<dbReference type="OrthoDB" id="1438590at2"/>
<feature type="transmembrane region" description="Helical" evidence="1">
    <location>
        <begin position="163"/>
        <end position="183"/>
    </location>
</feature>
<dbReference type="AlphaFoldDB" id="A0A1M6GXJ7"/>
<evidence type="ECO:0008006" key="4">
    <source>
        <dbReference type="Google" id="ProtNLM"/>
    </source>
</evidence>
<protein>
    <recommendedName>
        <fullName evidence="4">DUF4271 domain-containing protein</fullName>
    </recommendedName>
</protein>
<evidence type="ECO:0000313" key="2">
    <source>
        <dbReference type="EMBL" id="SHJ14708.1"/>
    </source>
</evidence>
<feature type="transmembrane region" description="Helical" evidence="1">
    <location>
        <begin position="95"/>
        <end position="116"/>
    </location>
</feature>
<keyword evidence="1" id="KW-0472">Membrane</keyword>
<proteinExistence type="predicted"/>
<dbReference type="InterPro" id="IPR025367">
    <property type="entry name" value="DUF4271"/>
</dbReference>
<evidence type="ECO:0000256" key="1">
    <source>
        <dbReference type="SAM" id="Phobius"/>
    </source>
</evidence>
<sequence>MEAVARSFSSNDWMTIVLMAILLLLAFTKKKFSEDFLDFSRVLVSNKYFTSHKRTISVLNLFSFFLFVAQGLIISLGIFYFIKLTSFITIKNEPYLFYIQILLGYNVLIGAKYLIEKIIGEVFEISKLLDNYIFYKITYRNLVAIIISPLLLVLIYGWPNSSFLIYIFLSIWLLANIGILFKYYSQNQKLVFGHWFYFILYLCTLEIIPYIILYKVVTRT</sequence>
<dbReference type="Proteomes" id="UP000184225">
    <property type="component" value="Unassembled WGS sequence"/>
</dbReference>
<dbReference type="STRING" id="579105.SAMN04488096_1097"/>
<keyword evidence="1" id="KW-1133">Transmembrane helix</keyword>
<keyword evidence="3" id="KW-1185">Reference proteome</keyword>